<organism evidence="2 3">
    <name type="scientific">Methanolobus vulcani</name>
    <dbReference type="NCBI Taxonomy" id="38026"/>
    <lineage>
        <taxon>Archaea</taxon>
        <taxon>Methanobacteriati</taxon>
        <taxon>Methanobacteriota</taxon>
        <taxon>Stenosarchaea group</taxon>
        <taxon>Methanomicrobia</taxon>
        <taxon>Methanosarcinales</taxon>
        <taxon>Methanosarcinaceae</taxon>
        <taxon>Methanolobus</taxon>
    </lineage>
</organism>
<evidence type="ECO:0000256" key="1">
    <source>
        <dbReference type="SAM" id="Coils"/>
    </source>
</evidence>
<keyword evidence="3" id="KW-1185">Reference proteome</keyword>
<dbReference type="OrthoDB" id="125627at2157"/>
<keyword evidence="1" id="KW-0175">Coiled coil</keyword>
<evidence type="ECO:0000313" key="3">
    <source>
        <dbReference type="Proteomes" id="UP000319335"/>
    </source>
</evidence>
<dbReference type="RefSeq" id="WP_154809679.1">
    <property type="nucleotide sequence ID" value="NZ_VIAQ01000015.1"/>
</dbReference>
<proteinExistence type="predicted"/>
<dbReference type="AlphaFoldDB" id="A0A7Z8KNF0"/>
<dbReference type="Proteomes" id="UP000319335">
    <property type="component" value="Unassembled WGS sequence"/>
</dbReference>
<feature type="coiled-coil region" evidence="1">
    <location>
        <begin position="71"/>
        <end position="98"/>
    </location>
</feature>
<accession>A0A7Z8KNF0</accession>
<protein>
    <submittedName>
        <fullName evidence="2">Uncharacterized protein</fullName>
    </submittedName>
</protein>
<sequence>MKKLPLIVLGVLVVMVLIMGLSDRDRHHGYEGNSKMSSSPPEYTLYGEVQSPVSNEKINPKDEKSFLEDNVEKSDEIILRLEDSIERLENEGKDVSDLQEMVTDYSSLVSDAKAYLEKADSAESASEEEKYISLSREKMIQSDILLKKIFVDMHNYMPGPVEITGNESLDANGSGVIILSGDLDADISMSSGKISVVDFEGDMSIDTDELENANIVTESAISTSANNESHRMISYVDVQGNVSLSGSSMTIAVMGDNTTLHVTGSGEIQLYGNGSYCLDNSGSVTEGFWLAPIFDTV</sequence>
<comment type="caution">
    <text evidence="2">The sequence shown here is derived from an EMBL/GenBank/DDBJ whole genome shotgun (WGS) entry which is preliminary data.</text>
</comment>
<gene>
    <name evidence="2" type="ORF">FKV42_07750</name>
</gene>
<evidence type="ECO:0000313" key="2">
    <source>
        <dbReference type="EMBL" id="TQD24954.1"/>
    </source>
</evidence>
<name>A0A7Z8KNF0_9EURY</name>
<reference evidence="2 3" key="1">
    <citation type="submission" date="2019-06" db="EMBL/GenBank/DDBJ databases">
        <title>Draft genome sequence of Methanolobus vulcani B1d.</title>
        <authorList>
            <person name="Creighbaum A.J."/>
            <person name="Ticak T."/>
            <person name="Hariraju D."/>
            <person name="Arivett B.A."/>
            <person name="Ferguson D.J.Jr."/>
        </authorList>
    </citation>
    <scope>NUCLEOTIDE SEQUENCE [LARGE SCALE GENOMIC DNA]</scope>
    <source>
        <strain evidence="2 3">B1d</strain>
    </source>
</reference>
<dbReference type="EMBL" id="VIAQ01000015">
    <property type="protein sequence ID" value="TQD24954.1"/>
    <property type="molecule type" value="Genomic_DNA"/>
</dbReference>